<gene>
    <name evidence="1" type="ORF">ANHYDRO_01423</name>
</gene>
<dbReference type="EMBL" id="ABXA01000036">
    <property type="protein sequence ID" value="EEB35757.1"/>
    <property type="molecule type" value="Genomic_DNA"/>
</dbReference>
<reference evidence="1 2" key="1">
    <citation type="submission" date="2008-09" db="EMBL/GenBank/DDBJ databases">
        <authorList>
            <person name="Fulton L."/>
            <person name="Clifton S."/>
            <person name="Fulton B."/>
            <person name="Xu J."/>
            <person name="Minx P."/>
            <person name="Pepin K.H."/>
            <person name="Johnson M."/>
            <person name="Thiruvilangam P."/>
            <person name="Bhonagiri V."/>
            <person name="Nash W.E."/>
            <person name="Mardis E.R."/>
            <person name="Wilson R.K."/>
        </authorList>
    </citation>
    <scope>NUCLEOTIDE SEQUENCE [LARGE SCALE GENOMIC DNA]</scope>
    <source>
        <strain evidence="1 2">DSM 7454</strain>
    </source>
</reference>
<dbReference type="STRING" id="561177.ANHYDRO_01423"/>
<organism evidence="1 2">
    <name type="scientific">Anaerococcus hydrogenalis DSM 7454</name>
    <dbReference type="NCBI Taxonomy" id="561177"/>
    <lineage>
        <taxon>Bacteria</taxon>
        <taxon>Bacillati</taxon>
        <taxon>Bacillota</taxon>
        <taxon>Tissierellia</taxon>
        <taxon>Tissierellales</taxon>
        <taxon>Peptoniphilaceae</taxon>
        <taxon>Anaerococcus</taxon>
    </lineage>
</organism>
<protein>
    <submittedName>
        <fullName evidence="1">Uncharacterized protein</fullName>
    </submittedName>
</protein>
<proteinExistence type="predicted"/>
<accession>B6W9Z7</accession>
<reference evidence="1 2" key="2">
    <citation type="submission" date="2008-10" db="EMBL/GenBank/DDBJ databases">
        <title>Draft genome sequence of Anaerococcus hydrogenalis (DSM 7454).</title>
        <authorList>
            <person name="Sudarsanam P."/>
            <person name="Ley R."/>
            <person name="Guruge J."/>
            <person name="Turnbaugh P.J."/>
            <person name="Mahowald M."/>
            <person name="Liep D."/>
            <person name="Gordon J."/>
        </authorList>
    </citation>
    <scope>NUCLEOTIDE SEQUENCE [LARGE SCALE GENOMIC DNA]</scope>
    <source>
        <strain evidence="1 2">DSM 7454</strain>
    </source>
</reference>
<dbReference type="Proteomes" id="UP000005451">
    <property type="component" value="Unassembled WGS sequence"/>
</dbReference>
<sequence length="85" mass="9740">MGDLKDIKYIYRKDDTVKNGDHIGVIKQHWDSFGNDQLTIRAILNGNESVCFIHKYQNLYGGVIIFGNVGFEVYKVSQSNFIKVI</sequence>
<comment type="caution">
    <text evidence="1">The sequence shown here is derived from an EMBL/GenBank/DDBJ whole genome shotgun (WGS) entry which is preliminary data.</text>
</comment>
<evidence type="ECO:0000313" key="1">
    <source>
        <dbReference type="EMBL" id="EEB35757.1"/>
    </source>
</evidence>
<evidence type="ECO:0000313" key="2">
    <source>
        <dbReference type="Proteomes" id="UP000005451"/>
    </source>
</evidence>
<dbReference type="AlphaFoldDB" id="B6W9Z7"/>
<name>B6W9Z7_9FIRM</name>